<keyword evidence="3" id="KW-1185">Reference proteome</keyword>
<dbReference type="PANTHER" id="PTHR33490">
    <property type="entry name" value="BLR5614 PROTEIN-RELATED"/>
    <property type="match status" value="1"/>
</dbReference>
<evidence type="ECO:0000313" key="3">
    <source>
        <dbReference type="Proteomes" id="UP000644699"/>
    </source>
</evidence>
<reference evidence="2" key="1">
    <citation type="journal article" date="2014" name="Int. J. Syst. Evol. Microbiol.">
        <title>Complete genome sequence of Corynebacterium casei LMG S-19264T (=DSM 44701T), isolated from a smear-ripened cheese.</title>
        <authorList>
            <consortium name="US DOE Joint Genome Institute (JGI-PGF)"/>
            <person name="Walter F."/>
            <person name="Albersmeier A."/>
            <person name="Kalinowski J."/>
            <person name="Ruckert C."/>
        </authorList>
    </citation>
    <scope>NUCLEOTIDE SEQUENCE</scope>
    <source>
        <strain evidence="2">CGMCC 1.15367</strain>
    </source>
</reference>
<feature type="domain" description="Transglutaminase-like" evidence="1">
    <location>
        <begin position="219"/>
        <end position="322"/>
    </location>
</feature>
<dbReference type="RefSeq" id="WP_188910337.1">
    <property type="nucleotide sequence ID" value="NZ_BMIQ01000005.1"/>
</dbReference>
<dbReference type="EMBL" id="BMIQ01000005">
    <property type="protein sequence ID" value="GGE11010.1"/>
    <property type="molecule type" value="Genomic_DNA"/>
</dbReference>
<dbReference type="Proteomes" id="UP000644699">
    <property type="component" value="Unassembled WGS sequence"/>
</dbReference>
<dbReference type="Pfam" id="PF01841">
    <property type="entry name" value="Transglut_core"/>
    <property type="match status" value="1"/>
</dbReference>
<proteinExistence type="predicted"/>
<accession>A0A916ZRV1</accession>
<dbReference type="InterPro" id="IPR038765">
    <property type="entry name" value="Papain-like_cys_pep_sf"/>
</dbReference>
<organism evidence="2 3">
    <name type="scientific">Aureimonas endophytica</name>
    <dbReference type="NCBI Taxonomy" id="2027858"/>
    <lineage>
        <taxon>Bacteria</taxon>
        <taxon>Pseudomonadati</taxon>
        <taxon>Pseudomonadota</taxon>
        <taxon>Alphaproteobacteria</taxon>
        <taxon>Hyphomicrobiales</taxon>
        <taxon>Aurantimonadaceae</taxon>
        <taxon>Aureimonas</taxon>
    </lineage>
</organism>
<gene>
    <name evidence="2" type="ORF">GCM10011390_32580</name>
</gene>
<dbReference type="SUPFAM" id="SSF54001">
    <property type="entry name" value="Cysteine proteinases"/>
    <property type="match status" value="1"/>
</dbReference>
<reference evidence="2" key="2">
    <citation type="submission" date="2020-09" db="EMBL/GenBank/DDBJ databases">
        <authorList>
            <person name="Sun Q."/>
            <person name="Zhou Y."/>
        </authorList>
    </citation>
    <scope>NUCLEOTIDE SEQUENCE</scope>
    <source>
        <strain evidence="2">CGMCC 1.15367</strain>
    </source>
</reference>
<name>A0A916ZRV1_9HYPH</name>
<protein>
    <recommendedName>
        <fullName evidence="1">Transglutaminase-like domain-containing protein</fullName>
    </recommendedName>
</protein>
<dbReference type="AlphaFoldDB" id="A0A916ZRV1"/>
<dbReference type="InterPro" id="IPR002931">
    <property type="entry name" value="Transglutaminase-like"/>
</dbReference>
<sequence length="402" mass="43218">MPTIPLPTRLAFGDRYRCVGAPRILDMLLLGGFAEGRERPEARRACEAALAAAFDLGLRHRAAPDGGRLLDPVEVLHVLKAAALSGRHGFWRERFVATGRRMVEDLARRDPASDFELSTERRFALGAVAPGARLRLRLPLPLPGAHEALAVEPFPAPPGASLAVTPGRLEARLVAGGEAAAELGARLRFRPGPPPDDAPGEAHLRPREGLIVVTDRVAALARRLAGTQGAEAAVRAFWDFLMERFACLPLHYDQIDPAAPCDFALETGGYDCQLGAALLVALCRARAIPARLVGGHVLYRAAPTNHFWAEIHLGEAGWGAFDLLGWDLSAGGADAAWRDRFFGAVDARMITERRPFDFTGAAGVPIPPIWHLLQVPSGDGVLLDLLDAAGETLHADRLELLP</sequence>
<evidence type="ECO:0000259" key="1">
    <source>
        <dbReference type="Pfam" id="PF01841"/>
    </source>
</evidence>
<comment type="caution">
    <text evidence="2">The sequence shown here is derived from an EMBL/GenBank/DDBJ whole genome shotgun (WGS) entry which is preliminary data.</text>
</comment>
<dbReference type="Gene3D" id="3.10.620.30">
    <property type="match status" value="1"/>
</dbReference>
<evidence type="ECO:0000313" key="2">
    <source>
        <dbReference type="EMBL" id="GGE11010.1"/>
    </source>
</evidence>